<keyword evidence="3" id="KW-0804">Transcription</keyword>
<dbReference type="InterPro" id="IPR011075">
    <property type="entry name" value="TetR_C"/>
</dbReference>
<evidence type="ECO:0000259" key="5">
    <source>
        <dbReference type="PROSITE" id="PS50977"/>
    </source>
</evidence>
<dbReference type="SUPFAM" id="SSF46689">
    <property type="entry name" value="Homeodomain-like"/>
    <property type="match status" value="1"/>
</dbReference>
<evidence type="ECO:0000313" key="7">
    <source>
        <dbReference type="Proteomes" id="UP001570417"/>
    </source>
</evidence>
<feature type="domain" description="HTH tetR-type" evidence="5">
    <location>
        <begin position="6"/>
        <end position="66"/>
    </location>
</feature>
<keyword evidence="2 4" id="KW-0238">DNA-binding</keyword>
<keyword evidence="7" id="KW-1185">Reference proteome</keyword>
<dbReference type="PROSITE" id="PS50977">
    <property type="entry name" value="HTH_TETR_2"/>
    <property type="match status" value="1"/>
</dbReference>
<reference evidence="6 7" key="1">
    <citation type="journal article" date="2024" name="ISME J.">
        <title>Tailless and filamentous prophages are predominant in marine Vibrio.</title>
        <authorList>
            <person name="Steensen K."/>
            <person name="Seneca J."/>
            <person name="Bartlau N."/>
            <person name="Yu X.A."/>
            <person name="Hussain F.A."/>
            <person name="Polz M.F."/>
        </authorList>
    </citation>
    <scope>NUCLEOTIDE SEQUENCE [LARGE SCALE GENOMIC DNA]</scope>
    <source>
        <strain evidence="6 7">10N.222.51.A1</strain>
    </source>
</reference>
<dbReference type="PANTHER" id="PTHR47506">
    <property type="entry name" value="TRANSCRIPTIONAL REGULATORY PROTEIN"/>
    <property type="match status" value="1"/>
</dbReference>
<accession>A0ABV4ND00</accession>
<feature type="DNA-binding region" description="H-T-H motif" evidence="4">
    <location>
        <begin position="29"/>
        <end position="48"/>
    </location>
</feature>
<organism evidence="6 7">
    <name type="scientific">Vibrio gallaecicus</name>
    <dbReference type="NCBI Taxonomy" id="552386"/>
    <lineage>
        <taxon>Bacteria</taxon>
        <taxon>Pseudomonadati</taxon>
        <taxon>Pseudomonadota</taxon>
        <taxon>Gammaproteobacteria</taxon>
        <taxon>Vibrionales</taxon>
        <taxon>Vibrionaceae</taxon>
        <taxon>Vibrio</taxon>
    </lineage>
</organism>
<dbReference type="RefSeq" id="WP_372266421.1">
    <property type="nucleotide sequence ID" value="NZ_JBFRUW010000049.1"/>
</dbReference>
<name>A0ABV4ND00_9VIBR</name>
<evidence type="ECO:0000256" key="1">
    <source>
        <dbReference type="ARBA" id="ARBA00023015"/>
    </source>
</evidence>
<dbReference type="Gene3D" id="1.10.357.10">
    <property type="entry name" value="Tetracycline Repressor, domain 2"/>
    <property type="match status" value="1"/>
</dbReference>
<evidence type="ECO:0000256" key="3">
    <source>
        <dbReference type="ARBA" id="ARBA00023163"/>
    </source>
</evidence>
<evidence type="ECO:0000256" key="2">
    <source>
        <dbReference type="ARBA" id="ARBA00023125"/>
    </source>
</evidence>
<dbReference type="InterPro" id="IPR036271">
    <property type="entry name" value="Tet_transcr_reg_TetR-rel_C_sf"/>
</dbReference>
<dbReference type="Proteomes" id="UP001570417">
    <property type="component" value="Unassembled WGS sequence"/>
</dbReference>
<dbReference type="SUPFAM" id="SSF48498">
    <property type="entry name" value="Tetracyclin repressor-like, C-terminal domain"/>
    <property type="match status" value="1"/>
</dbReference>
<dbReference type="InterPro" id="IPR009057">
    <property type="entry name" value="Homeodomain-like_sf"/>
</dbReference>
<evidence type="ECO:0000256" key="4">
    <source>
        <dbReference type="PROSITE-ProRule" id="PRU00335"/>
    </source>
</evidence>
<dbReference type="Pfam" id="PF16925">
    <property type="entry name" value="TetR_C_13"/>
    <property type="match status" value="1"/>
</dbReference>
<proteinExistence type="predicted"/>
<dbReference type="EMBL" id="JBFRUW010000049">
    <property type="protein sequence ID" value="MFA0569289.1"/>
    <property type="molecule type" value="Genomic_DNA"/>
</dbReference>
<dbReference type="PRINTS" id="PR00455">
    <property type="entry name" value="HTHTETR"/>
</dbReference>
<keyword evidence="1" id="KW-0805">Transcription regulation</keyword>
<comment type="caution">
    <text evidence="6">The sequence shown here is derived from an EMBL/GenBank/DDBJ whole genome shotgun (WGS) entry which is preliminary data.</text>
</comment>
<gene>
    <name evidence="6" type="ORF">AB4566_13530</name>
</gene>
<protein>
    <submittedName>
        <fullName evidence="6">TetR/AcrR family transcriptional regulator</fullName>
    </submittedName>
</protein>
<dbReference type="PANTHER" id="PTHR47506:SF6">
    <property type="entry name" value="HTH-TYPE TRANSCRIPTIONAL REPRESSOR NEMR"/>
    <property type="match status" value="1"/>
</dbReference>
<evidence type="ECO:0000313" key="6">
    <source>
        <dbReference type="EMBL" id="MFA0569289.1"/>
    </source>
</evidence>
<dbReference type="Pfam" id="PF00440">
    <property type="entry name" value="TetR_N"/>
    <property type="match status" value="1"/>
</dbReference>
<sequence>MNEKTNDTRQHILDVGYQLIVSKGFTSVGLSELLKVAGVPKGSFYHYFKSKEQFGEALILDYFEQYMTRIESILIHGDSSHYQRLNHYFTQWLTVDSGTCNAHKCLVVKLSAEVSDLSDSMRQALLQGADKITFALQECIESGVQDGSIRVKDSQETAQTLYALWLGSSLLSKLNQNTQSLELALRTTEKLLHESI</sequence>
<dbReference type="InterPro" id="IPR001647">
    <property type="entry name" value="HTH_TetR"/>
</dbReference>